<dbReference type="Gene3D" id="1.10.3210.10">
    <property type="entry name" value="Hypothetical protein af1432"/>
    <property type="match status" value="1"/>
</dbReference>
<evidence type="ECO:0000313" key="4">
    <source>
        <dbReference type="EMBL" id="BCO09931.1"/>
    </source>
</evidence>
<keyword evidence="5" id="KW-1185">Reference proteome</keyword>
<sequence>MSDIQGLIAIASSYLHDVDLEPLTRAYEFVCERHSDHTHISGEPYIQHLLEVATTLATMKLDLDTIVAGLLHGVLKEEVATFKELEKRFGRDVANIVDGTTRITNVHYSSRLAHQAENIRKLFLAMGADIRVLLVKLADRLQDMITLGSADPERRRRVARETMDLYAPLASRLGIDWMKRELEDLSFQYLFPTEFADLTRRLESTLAQRQEYVEEVIHTLYKKLHKNNIRPIRIIGRPKHLYSIYKKLVAQNIPLERVYDKVAFRIIVSSVKECYEALGTVHGDWPPVPGRIKDFISAPKSNNYQSLHTTVIGPRGISSRFRSVPKRWTGSPRRVSPPTGLTRKARTSASPMPGCSRSSRNWSRLCRRSRIPVNFSSRSGASSMIRISMS</sequence>
<dbReference type="PROSITE" id="PS51831">
    <property type="entry name" value="HD"/>
    <property type="match status" value="1"/>
</dbReference>
<accession>A0A915U242</accession>
<dbReference type="GO" id="GO:0042594">
    <property type="term" value="P:response to starvation"/>
    <property type="evidence" value="ECO:0007669"/>
    <property type="project" value="TreeGrafter"/>
</dbReference>
<feature type="region of interest" description="Disordered" evidence="2">
    <location>
        <begin position="323"/>
        <end position="360"/>
    </location>
</feature>
<gene>
    <name evidence="4" type="ORF">GF1_23070</name>
</gene>
<dbReference type="PANTHER" id="PTHR21262:SF36">
    <property type="entry name" value="BIFUNCTIONAL (P)PPGPP SYNTHASE_HYDROLASE SPOT"/>
    <property type="match status" value="1"/>
</dbReference>
<protein>
    <recommendedName>
        <fullName evidence="3">HD domain-containing protein</fullName>
    </recommendedName>
</protein>
<dbReference type="InterPro" id="IPR007685">
    <property type="entry name" value="RelA_SpoT"/>
</dbReference>
<dbReference type="FunFam" id="1.10.3210.10:FF:000001">
    <property type="entry name" value="GTP pyrophosphokinase RelA"/>
    <property type="match status" value="1"/>
</dbReference>
<dbReference type="SUPFAM" id="SSF81301">
    <property type="entry name" value="Nucleotidyltransferase"/>
    <property type="match status" value="1"/>
</dbReference>
<dbReference type="SMART" id="SM00954">
    <property type="entry name" value="RelA_SpoT"/>
    <property type="match status" value="1"/>
</dbReference>
<dbReference type="InterPro" id="IPR043519">
    <property type="entry name" value="NT_sf"/>
</dbReference>
<evidence type="ECO:0000256" key="2">
    <source>
        <dbReference type="SAM" id="MobiDB-lite"/>
    </source>
</evidence>
<dbReference type="Pfam" id="PF13328">
    <property type="entry name" value="HD_4"/>
    <property type="match status" value="1"/>
</dbReference>
<dbReference type="GO" id="GO:0008728">
    <property type="term" value="F:GTP diphosphokinase activity"/>
    <property type="evidence" value="ECO:0007669"/>
    <property type="project" value="TreeGrafter"/>
</dbReference>
<evidence type="ECO:0000256" key="1">
    <source>
        <dbReference type="ARBA" id="ARBA00007476"/>
    </source>
</evidence>
<dbReference type="GO" id="GO:0015969">
    <property type="term" value="P:guanosine tetraphosphate metabolic process"/>
    <property type="evidence" value="ECO:0007669"/>
    <property type="project" value="InterPro"/>
</dbReference>
<dbReference type="CDD" id="cd05399">
    <property type="entry name" value="NT_Rel-Spo_like"/>
    <property type="match status" value="1"/>
</dbReference>
<dbReference type="Proteomes" id="UP001063350">
    <property type="component" value="Chromosome"/>
</dbReference>
<dbReference type="Pfam" id="PF04607">
    <property type="entry name" value="RelA_SpoT"/>
    <property type="match status" value="1"/>
</dbReference>
<proteinExistence type="inferred from homology"/>
<dbReference type="SUPFAM" id="SSF109604">
    <property type="entry name" value="HD-domain/PDEase-like"/>
    <property type="match status" value="1"/>
</dbReference>
<dbReference type="GO" id="GO:0008893">
    <property type="term" value="F:guanosine-3',5'-bis(diphosphate) 3'-diphosphatase activity"/>
    <property type="evidence" value="ECO:0007669"/>
    <property type="project" value="TreeGrafter"/>
</dbReference>
<dbReference type="EMBL" id="AP024233">
    <property type="protein sequence ID" value="BCO09931.1"/>
    <property type="molecule type" value="Genomic_DNA"/>
</dbReference>
<name>A0A915U242_9BACT</name>
<organism evidence="4 5">
    <name type="scientific">Desulfolithobacter dissulfuricans</name>
    <dbReference type="NCBI Taxonomy" id="2795293"/>
    <lineage>
        <taxon>Bacteria</taxon>
        <taxon>Pseudomonadati</taxon>
        <taxon>Thermodesulfobacteriota</taxon>
        <taxon>Desulfobulbia</taxon>
        <taxon>Desulfobulbales</taxon>
        <taxon>Desulfobulbaceae</taxon>
        <taxon>Desulfolithobacter</taxon>
    </lineage>
</organism>
<dbReference type="PANTHER" id="PTHR21262">
    <property type="entry name" value="GUANOSINE-3',5'-BIS DIPHOSPHATE 3'-PYROPHOSPHOHYDROLASE"/>
    <property type="match status" value="1"/>
</dbReference>
<evidence type="ECO:0000259" key="3">
    <source>
        <dbReference type="PROSITE" id="PS51831"/>
    </source>
</evidence>
<dbReference type="InterPro" id="IPR003607">
    <property type="entry name" value="HD/PDEase_dom"/>
</dbReference>
<dbReference type="InterPro" id="IPR006674">
    <property type="entry name" value="HD_domain"/>
</dbReference>
<feature type="domain" description="HD" evidence="3">
    <location>
        <begin position="45"/>
        <end position="144"/>
    </location>
</feature>
<comment type="similarity">
    <text evidence="1">Belongs to the RelA/SpoT family.</text>
</comment>
<reference evidence="4" key="1">
    <citation type="submission" date="2020-12" db="EMBL/GenBank/DDBJ databases">
        <title>Desulfobium dissulfuricans gen. nov., sp. nov., a novel mesophilic, sulfate-reducing bacterium isolated from a deep-sea hydrothermal vent.</title>
        <authorList>
            <person name="Hashimoto Y."/>
            <person name="Tame A."/>
            <person name="Sawayama S."/>
            <person name="Miyazaki J."/>
            <person name="Takai K."/>
            <person name="Nakagawa S."/>
        </authorList>
    </citation>
    <scope>NUCLEOTIDE SEQUENCE</scope>
    <source>
        <strain evidence="4">GF1</strain>
    </source>
</reference>
<dbReference type="KEGG" id="ddu:GF1_23070"/>
<dbReference type="AlphaFoldDB" id="A0A915U242"/>
<dbReference type="GO" id="GO:0005886">
    <property type="term" value="C:plasma membrane"/>
    <property type="evidence" value="ECO:0007669"/>
    <property type="project" value="TreeGrafter"/>
</dbReference>
<dbReference type="SMART" id="SM00471">
    <property type="entry name" value="HDc"/>
    <property type="match status" value="1"/>
</dbReference>
<evidence type="ECO:0000313" key="5">
    <source>
        <dbReference type="Proteomes" id="UP001063350"/>
    </source>
</evidence>
<dbReference type="Gene3D" id="3.30.460.10">
    <property type="entry name" value="Beta Polymerase, domain 2"/>
    <property type="match status" value="1"/>
</dbReference>